<organism evidence="1 2">
    <name type="scientific">Bifidobacterium breve DSM 20213 = JCM 1192</name>
    <dbReference type="NCBI Taxonomy" id="518634"/>
    <lineage>
        <taxon>Bacteria</taxon>
        <taxon>Bacillati</taxon>
        <taxon>Actinomycetota</taxon>
        <taxon>Actinomycetes</taxon>
        <taxon>Bifidobacteriales</taxon>
        <taxon>Bifidobacteriaceae</taxon>
        <taxon>Bifidobacterium</taxon>
    </lineage>
</organism>
<proteinExistence type="predicted"/>
<keyword evidence="2" id="KW-1185">Reference proteome</keyword>
<dbReference type="HOGENOM" id="CLU_2418144_0_0_11"/>
<sequence length="92" mass="10039">HVEGTATAHPWSAMWLVSWDLGCSRLPVAVVEDEPPMKIAKGAAQSPVAVAVTRFAASPFAESKDIHLSYTKELQKLLVDNFFEVDTVQTLS</sequence>
<protein>
    <submittedName>
        <fullName evidence="1">Uncharacterized protein</fullName>
    </submittedName>
</protein>
<dbReference type="AlphaFoldDB" id="D4BSJ8"/>
<gene>
    <name evidence="1" type="ORF">BIFBRE_05090</name>
</gene>
<feature type="non-terminal residue" evidence="1">
    <location>
        <position position="1"/>
    </location>
</feature>
<comment type="caution">
    <text evidence="1">The sequence shown here is derived from an EMBL/GenBank/DDBJ whole genome shotgun (WGS) entry which is preliminary data.</text>
</comment>
<dbReference type="Proteomes" id="UP000003191">
    <property type="component" value="Unassembled WGS sequence"/>
</dbReference>
<name>D4BSJ8_BIFBR</name>
<accession>D4BSJ8</accession>
<evidence type="ECO:0000313" key="2">
    <source>
        <dbReference type="Proteomes" id="UP000003191"/>
    </source>
</evidence>
<reference evidence="1 2" key="1">
    <citation type="submission" date="2010-02" db="EMBL/GenBank/DDBJ databases">
        <authorList>
            <person name="Weinstock G."/>
            <person name="Sodergren E."/>
            <person name="Clifton S."/>
            <person name="Fulton L."/>
            <person name="Fulton B."/>
            <person name="Courtney L."/>
            <person name="Fronick C."/>
            <person name="Harrison M."/>
            <person name="Strong C."/>
            <person name="Farmer C."/>
            <person name="Delahaunty K."/>
            <person name="Markovic C."/>
            <person name="Hall O."/>
            <person name="Minx P."/>
            <person name="Tomlinson C."/>
            <person name="Mitreva M."/>
            <person name="Nelson J."/>
            <person name="Hou S."/>
            <person name="Wollam A."/>
            <person name="Pepin K.H."/>
            <person name="Johnson M."/>
            <person name="Bhonagiri V."/>
            <person name="Zhang X."/>
            <person name="Suruliraj S."/>
            <person name="Warren W."/>
            <person name="Chinwalla A."/>
            <person name="Mardis E.R."/>
            <person name="Wilson R.K."/>
        </authorList>
    </citation>
    <scope>NUCLEOTIDE SEQUENCE [LARGE SCALE GENOMIC DNA]</scope>
    <source>
        <strain evidence="1 2">DSM 20213</strain>
    </source>
</reference>
<dbReference type="EMBL" id="ACCG02000061">
    <property type="protein sequence ID" value="EFE88061.1"/>
    <property type="molecule type" value="Genomic_DNA"/>
</dbReference>
<evidence type="ECO:0000313" key="1">
    <source>
        <dbReference type="EMBL" id="EFE88061.1"/>
    </source>
</evidence>